<dbReference type="AlphaFoldDB" id="C0QR30"/>
<dbReference type="HOGENOM" id="CLU_315192_0_0_0"/>
<dbReference type="OrthoDB" id="8297at2"/>
<dbReference type="RefSeq" id="WP_012675857.1">
    <property type="nucleotide sequence ID" value="NC_012440.1"/>
</dbReference>
<gene>
    <name evidence="2" type="ordered locus">PERMA_1356</name>
</gene>
<evidence type="ECO:0000259" key="1">
    <source>
        <dbReference type="Pfam" id="PF24604"/>
    </source>
</evidence>
<accession>C0QR30</accession>
<evidence type="ECO:0000313" key="2">
    <source>
        <dbReference type="EMBL" id="ACO03618.1"/>
    </source>
</evidence>
<dbReference type="Pfam" id="PF24604">
    <property type="entry name" value="B-barrel_PelB_C"/>
    <property type="match status" value="1"/>
</dbReference>
<keyword evidence="3" id="KW-1185">Reference proteome</keyword>
<dbReference type="PaxDb" id="123214-PERMA_1356"/>
<sequence>MRRYICFLLSGLLTSAYSYDLETLYRKYMETKDEIFYREFMKKAETVFGGKKTEKYRDKISYLGYLLERYRETGDDRYYREFISFFHKNLELSEKKERFVYRGEDKELLKLILETFLATNDLENGYIASKIGKERFPEDIFFLKSYADISLWLGRYDDAVKGYSELYLLTGKDEYRDKALKLSLAFKKYDTALKILEDDIRNGDYTHWREIVSIYENLGEPEKAKDVLNTVYSLTGNREALKKLIYLDIETGDIRSAVERIERLDQISVSDAIEFSRVFYAVREYRKSLEILKKVIGKADFNNKEYWETLSDLAWGMKDYETGFFASSVLYYTRKARKIDYERMILHTLYRKRFKDLADISYSGWLRYRQTQFYYYYLYALDNLKDYSRILISIRYLSPYELNTLKKEEFFWFYYIKAVLKKGDKKRAVEVYREALTYIPDSESLIAGYLWFLIDLKKYKELKKALKKWKNISFSSEDLMLVYASGYSLLQNSSKALPYIRKLYKKNKNNPEILSAYADILEISGKTEEAQHYRYRAWKLLKKKSRDLNSKAFRTYLYLSLYFEPAEKISYLLKKAEGILSYDEIKEIRIIYHLMRRNYKTAEYLLRRYRDPEPWMRLSIALNSYDLYRQKEITERYEESLPVRDLVEALKNTGSIDLSESYAFENLRKNPDDNYLYRQLRDLVQEYEDLLSISTEYSIRRDISQLGVLNSLRLKIDKGYSLYAGFNYYNLLKNNSEDIINLPSSFYSVYAGIGRKKSRYSYKLILSQIKKLKEFTGFLFEYRTYLKDRFSLKFTAEKNQTGQETLYLYYGGMKDSIRSTIYYNLTSRISSDISAEFSRYRSQDGKNLGKGYIFSFEGFRKIRAGYPDYTVYTFLRKGNFSEKDEKGIIKSISVYENPLVLPESYIEAGAGFSFGLEHKNIYTGVWRPYFDTAFFLNSVTGTGFSFEAGAGGSLINQDHLSVGISFYKGVQGTTDSILRMNINYFLLF</sequence>
<dbReference type="Proteomes" id="UP000001366">
    <property type="component" value="Chromosome"/>
</dbReference>
<evidence type="ECO:0000313" key="3">
    <source>
        <dbReference type="Proteomes" id="UP000001366"/>
    </source>
</evidence>
<dbReference type="eggNOG" id="COG0457">
    <property type="taxonomic scope" value="Bacteria"/>
</dbReference>
<reference evidence="2 3" key="1">
    <citation type="journal article" date="2009" name="J. Bacteriol.">
        <title>Complete and draft genome sequences of six members of the Aquificales.</title>
        <authorList>
            <person name="Reysenbach A.L."/>
            <person name="Hamamura N."/>
            <person name="Podar M."/>
            <person name="Griffiths E."/>
            <person name="Ferreira S."/>
            <person name="Hochstein R."/>
            <person name="Heidelberg J."/>
            <person name="Johnson J."/>
            <person name="Mead D."/>
            <person name="Pohorille A."/>
            <person name="Sarmiento M."/>
            <person name="Schweighofer K."/>
            <person name="Seshadri R."/>
            <person name="Voytek M.A."/>
        </authorList>
    </citation>
    <scope>NUCLEOTIDE SEQUENCE [LARGE SCALE GENOMIC DNA]</scope>
    <source>
        <strain evidence="3">DSM 14350 / EX-H1</strain>
    </source>
</reference>
<organism evidence="2 3">
    <name type="scientific">Persephonella marina (strain DSM 14350 / EX-H1)</name>
    <dbReference type="NCBI Taxonomy" id="123214"/>
    <lineage>
        <taxon>Bacteria</taxon>
        <taxon>Pseudomonadati</taxon>
        <taxon>Aquificota</taxon>
        <taxon>Aquificia</taxon>
        <taxon>Aquificales</taxon>
        <taxon>Hydrogenothermaceae</taxon>
        <taxon>Persephonella</taxon>
    </lineage>
</organism>
<dbReference type="SUPFAM" id="SSF48452">
    <property type="entry name" value="TPR-like"/>
    <property type="match status" value="2"/>
</dbReference>
<dbReference type="STRING" id="123214.PERMA_1356"/>
<dbReference type="Gene3D" id="1.25.40.10">
    <property type="entry name" value="Tetratricopeptide repeat domain"/>
    <property type="match status" value="2"/>
</dbReference>
<protein>
    <submittedName>
        <fullName evidence="2">Tetratricopeptide repeat domain protein</fullName>
    </submittedName>
</protein>
<dbReference type="InterPro" id="IPR057306">
    <property type="entry name" value="B-barrel_PelB_C"/>
</dbReference>
<dbReference type="KEGG" id="pmx:PERMA_1356"/>
<dbReference type="EMBL" id="CP001230">
    <property type="protein sequence ID" value="ACO03618.1"/>
    <property type="molecule type" value="Genomic_DNA"/>
</dbReference>
<feature type="domain" description="PelB C-terminal" evidence="1">
    <location>
        <begin position="751"/>
        <end position="984"/>
    </location>
</feature>
<dbReference type="Pfam" id="PF13429">
    <property type="entry name" value="TPR_15"/>
    <property type="match status" value="1"/>
</dbReference>
<proteinExistence type="predicted"/>
<name>C0QR30_PERMH</name>
<dbReference type="InterPro" id="IPR011990">
    <property type="entry name" value="TPR-like_helical_dom_sf"/>
</dbReference>